<feature type="region of interest" description="Disordered" evidence="1">
    <location>
        <begin position="1"/>
        <end position="35"/>
    </location>
</feature>
<comment type="caution">
    <text evidence="2">The sequence shown here is derived from an EMBL/GenBank/DDBJ whole genome shotgun (WGS) entry which is preliminary data.</text>
</comment>
<dbReference type="Proteomes" id="UP001250932">
    <property type="component" value="Unassembled WGS sequence"/>
</dbReference>
<organism evidence="2 3">
    <name type="scientific">Candidatus Nitronereus thalassa</name>
    <dbReference type="NCBI Taxonomy" id="3020898"/>
    <lineage>
        <taxon>Bacteria</taxon>
        <taxon>Pseudomonadati</taxon>
        <taxon>Nitrospirota</taxon>
        <taxon>Nitrospiria</taxon>
        <taxon>Nitrospirales</taxon>
        <taxon>Nitrospiraceae</taxon>
        <taxon>Candidatus Nitronereus</taxon>
    </lineage>
</organism>
<dbReference type="EMBL" id="JAQOUE010000001">
    <property type="protein sequence ID" value="MDT7043446.1"/>
    <property type="molecule type" value="Genomic_DNA"/>
</dbReference>
<evidence type="ECO:0000313" key="2">
    <source>
        <dbReference type="EMBL" id="MDT7043446.1"/>
    </source>
</evidence>
<accession>A0ABU3KAK0</accession>
<dbReference type="RefSeq" id="WP_313834013.1">
    <property type="nucleotide sequence ID" value="NZ_JAQOUE010000001.1"/>
</dbReference>
<sequence>MGMFPSGVHSRVPPSLADGQIVGERHGAPPPHRSWSAFRSDDAKNVCVTVVNYGGGEILVHLFHKRSLAGAFTVQSQEASAMCSDVTVIELECESDTCQPEWYISEFH</sequence>
<keyword evidence="3" id="KW-1185">Reference proteome</keyword>
<evidence type="ECO:0000256" key="1">
    <source>
        <dbReference type="SAM" id="MobiDB-lite"/>
    </source>
</evidence>
<evidence type="ECO:0008006" key="4">
    <source>
        <dbReference type="Google" id="ProtNLM"/>
    </source>
</evidence>
<evidence type="ECO:0000313" key="3">
    <source>
        <dbReference type="Proteomes" id="UP001250932"/>
    </source>
</evidence>
<reference evidence="2 3" key="1">
    <citation type="journal article" date="2023" name="ISME J.">
        <title>Cultivation and genomic characterization of novel and ubiquitous marine nitrite-oxidizing bacteria from the Nitrospirales.</title>
        <authorList>
            <person name="Mueller A.J."/>
            <person name="Daebeler A."/>
            <person name="Herbold C.W."/>
            <person name="Kirkegaard R.H."/>
            <person name="Daims H."/>
        </authorList>
    </citation>
    <scope>NUCLEOTIDE SEQUENCE [LARGE SCALE GENOMIC DNA]</scope>
    <source>
        <strain evidence="2 3">EB</strain>
    </source>
</reference>
<name>A0ABU3KAK0_9BACT</name>
<proteinExistence type="predicted"/>
<protein>
    <recommendedName>
        <fullName evidence="4">Glycosyl hydrolase family 30 beta sandwich domain-containing protein</fullName>
    </recommendedName>
</protein>
<gene>
    <name evidence="2" type="ORF">PPG34_13900</name>
</gene>